<keyword evidence="1" id="KW-0812">Transmembrane</keyword>
<gene>
    <name evidence="2" type="ORF">DFE_0200</name>
</gene>
<evidence type="ECO:0000256" key="1">
    <source>
        <dbReference type="SAM" id="Phobius"/>
    </source>
</evidence>
<dbReference type="Proteomes" id="UP000269883">
    <property type="component" value="Chromosome"/>
</dbReference>
<dbReference type="PANTHER" id="PTHR28008:SF1">
    <property type="entry name" value="DOMAIN PROTEIN, PUTATIVE (AFU_ORTHOLOGUE AFUA_3G10980)-RELATED"/>
    <property type="match status" value="1"/>
</dbReference>
<dbReference type="EMBL" id="AP017378">
    <property type="protein sequence ID" value="BBD06926.1"/>
    <property type="molecule type" value="Genomic_DNA"/>
</dbReference>
<feature type="transmembrane region" description="Helical" evidence="1">
    <location>
        <begin position="76"/>
        <end position="96"/>
    </location>
</feature>
<reference evidence="2 3" key="1">
    <citation type="journal article" date="2018" name="Sci. Adv.">
        <title>Multi-heme cytochromes provide a pathway for survival in energy-limited environments.</title>
        <authorList>
            <person name="Deng X."/>
            <person name="Dohmae N."/>
            <person name="Nealson K.H."/>
            <person name="Hashimoto K."/>
            <person name="Okamoto A."/>
        </authorList>
    </citation>
    <scope>NUCLEOTIDE SEQUENCE [LARGE SCALE GENOMIC DNA]</scope>
    <source>
        <strain evidence="2 3">IS5</strain>
    </source>
</reference>
<organism evidence="2 3">
    <name type="scientific">Desulfovibrio ferrophilus</name>
    <dbReference type="NCBI Taxonomy" id="241368"/>
    <lineage>
        <taxon>Bacteria</taxon>
        <taxon>Pseudomonadati</taxon>
        <taxon>Thermodesulfobacteriota</taxon>
        <taxon>Desulfovibrionia</taxon>
        <taxon>Desulfovibrionales</taxon>
        <taxon>Desulfovibrionaceae</taxon>
        <taxon>Desulfovibrio</taxon>
    </lineage>
</organism>
<sequence>MLPDFSARTVRPMSSTRPFILTLWAASLAAVAWLSLTPGSDAPSLFPHQDKLFHLLVYTWLALLPMRGFATRSAAFTGVGAVILFGAGLEVAQAFVPLRQPSLADLIANIIGAGCGAWLGVRLKMRDYLKQIRMDQHYKLDGSRK</sequence>
<keyword evidence="3" id="KW-1185">Reference proteome</keyword>
<accession>A0A2Z6AUR8</accession>
<evidence type="ECO:0000313" key="3">
    <source>
        <dbReference type="Proteomes" id="UP000269883"/>
    </source>
</evidence>
<feature type="transmembrane region" description="Helical" evidence="1">
    <location>
        <begin position="21"/>
        <end position="40"/>
    </location>
</feature>
<dbReference type="AlphaFoldDB" id="A0A2Z6AUR8"/>
<dbReference type="PANTHER" id="PTHR28008">
    <property type="entry name" value="DOMAIN PROTEIN, PUTATIVE (AFU_ORTHOLOGUE AFUA_3G10980)-RELATED"/>
    <property type="match status" value="1"/>
</dbReference>
<feature type="transmembrane region" description="Helical" evidence="1">
    <location>
        <begin position="102"/>
        <end position="121"/>
    </location>
</feature>
<keyword evidence="1" id="KW-1133">Transmembrane helix</keyword>
<dbReference type="KEGG" id="dfl:DFE_0200"/>
<proteinExistence type="predicted"/>
<protein>
    <submittedName>
        <fullName evidence="2">VanZ-like protein</fullName>
    </submittedName>
</protein>
<keyword evidence="1" id="KW-0472">Membrane</keyword>
<name>A0A2Z6AUR8_9BACT</name>
<feature type="transmembrane region" description="Helical" evidence="1">
    <location>
        <begin position="52"/>
        <end position="69"/>
    </location>
</feature>
<evidence type="ECO:0000313" key="2">
    <source>
        <dbReference type="EMBL" id="BBD06926.1"/>
    </source>
</evidence>
<dbReference type="NCBIfam" id="NF037970">
    <property type="entry name" value="vanZ_1"/>
    <property type="match status" value="1"/>
</dbReference>